<dbReference type="Pfam" id="PF01369">
    <property type="entry name" value="Sec7"/>
    <property type="match status" value="1"/>
</dbReference>
<dbReference type="GO" id="GO:0005085">
    <property type="term" value="F:guanyl-nucleotide exchange factor activity"/>
    <property type="evidence" value="ECO:0000318"/>
    <property type="project" value="GO_Central"/>
</dbReference>
<dbReference type="OMA" id="CRDIRHH"/>
<dbReference type="PROSITE" id="PS50190">
    <property type="entry name" value="SEC7"/>
    <property type="match status" value="1"/>
</dbReference>
<dbReference type="InterPro" id="IPR032629">
    <property type="entry name" value="DCB_dom"/>
</dbReference>
<dbReference type="Pfam" id="PF16213">
    <property type="entry name" value="DCB"/>
    <property type="match status" value="1"/>
</dbReference>
<feature type="region of interest" description="Disordered" evidence="6">
    <location>
        <begin position="218"/>
        <end position="237"/>
    </location>
</feature>
<dbReference type="InterPro" id="IPR023394">
    <property type="entry name" value="Sec7_C_sf"/>
</dbReference>
<dbReference type="Gene3D" id="1.10.220.20">
    <property type="match status" value="1"/>
</dbReference>
<proteinExistence type="predicted"/>
<keyword evidence="9" id="KW-1185">Reference proteome</keyword>
<dbReference type="STRING" id="105231.A0A1Y1I263"/>
<dbReference type="GO" id="GO:0015031">
    <property type="term" value="P:protein transport"/>
    <property type="evidence" value="ECO:0007669"/>
    <property type="project" value="UniProtKB-KW"/>
</dbReference>
<dbReference type="PANTHER" id="PTHR10663">
    <property type="entry name" value="GUANYL-NUCLEOTIDE EXCHANGE FACTOR"/>
    <property type="match status" value="1"/>
</dbReference>
<feature type="compositionally biased region" description="Polar residues" evidence="6">
    <location>
        <begin position="253"/>
        <end position="269"/>
    </location>
</feature>
<evidence type="ECO:0000256" key="4">
    <source>
        <dbReference type="ARBA" id="ARBA00022658"/>
    </source>
</evidence>
<dbReference type="OrthoDB" id="430364at2759"/>
<organism evidence="8 9">
    <name type="scientific">Klebsormidium nitens</name>
    <name type="common">Green alga</name>
    <name type="synonym">Ulothrix nitens</name>
    <dbReference type="NCBI Taxonomy" id="105231"/>
    <lineage>
        <taxon>Eukaryota</taxon>
        <taxon>Viridiplantae</taxon>
        <taxon>Streptophyta</taxon>
        <taxon>Klebsormidiophyceae</taxon>
        <taxon>Klebsormidiales</taxon>
        <taxon>Klebsormidiaceae</taxon>
        <taxon>Klebsormidium</taxon>
    </lineage>
</organism>
<dbReference type="InterPro" id="IPR056604">
    <property type="entry name" value="GBF1-like_TPR"/>
</dbReference>
<dbReference type="CDD" id="cd00171">
    <property type="entry name" value="Sec7"/>
    <property type="match status" value="1"/>
</dbReference>
<dbReference type="Gene3D" id="1.10.1000.11">
    <property type="entry name" value="Arf Nucleotide-binding Site Opener,domain 2"/>
    <property type="match status" value="1"/>
</dbReference>
<evidence type="ECO:0000256" key="1">
    <source>
        <dbReference type="ARBA" id="ARBA00004287"/>
    </source>
</evidence>
<accession>A0A1Y1I263</accession>
<feature type="compositionally biased region" description="Basic and acidic residues" evidence="6">
    <location>
        <begin position="1672"/>
        <end position="1687"/>
    </location>
</feature>
<evidence type="ECO:0000256" key="2">
    <source>
        <dbReference type="ARBA" id="ARBA00004514"/>
    </source>
</evidence>
<dbReference type="EMBL" id="DF237165">
    <property type="protein sequence ID" value="GAQ85004.1"/>
    <property type="molecule type" value="Genomic_DNA"/>
</dbReference>
<dbReference type="InterPro" id="IPR032691">
    <property type="entry name" value="Mon2/Sec7/BIG1-like_HUS"/>
</dbReference>
<comment type="subcellular location">
    <subcellularLocation>
        <location evidence="2">Cytoplasm</location>
        <location evidence="2">Cytosol</location>
    </subcellularLocation>
    <subcellularLocation>
        <location evidence="1">Membrane</location>
        <topology evidence="1">Peripheral membrane protein</topology>
        <orientation evidence="1">Cytoplasmic side</orientation>
    </subcellularLocation>
</comment>
<dbReference type="InterPro" id="IPR000904">
    <property type="entry name" value="Sec7_dom"/>
</dbReference>
<keyword evidence="5" id="KW-0653">Protein transport</keyword>
<feature type="region of interest" description="Disordered" evidence="6">
    <location>
        <begin position="1631"/>
        <end position="1732"/>
    </location>
</feature>
<dbReference type="InterPro" id="IPR035999">
    <property type="entry name" value="Sec7_dom_sf"/>
</dbReference>
<dbReference type="GO" id="GO:0016192">
    <property type="term" value="P:vesicle-mediated transport"/>
    <property type="evidence" value="ECO:0007669"/>
    <property type="project" value="UniProtKB-ARBA"/>
</dbReference>
<feature type="compositionally biased region" description="Polar residues" evidence="6">
    <location>
        <begin position="424"/>
        <end position="437"/>
    </location>
</feature>
<dbReference type="GO" id="GO:0016020">
    <property type="term" value="C:membrane"/>
    <property type="evidence" value="ECO:0007669"/>
    <property type="project" value="UniProtKB-SubCell"/>
</dbReference>
<feature type="region of interest" description="Disordered" evidence="6">
    <location>
        <begin position="251"/>
        <end position="271"/>
    </location>
</feature>
<feature type="domain" description="SEC7" evidence="7">
    <location>
        <begin position="711"/>
        <end position="900"/>
    </location>
</feature>
<dbReference type="FunFam" id="1.10.1000.11:FF:000002">
    <property type="entry name" value="Cytohesin 1"/>
    <property type="match status" value="1"/>
</dbReference>
<feature type="region of interest" description="Disordered" evidence="6">
    <location>
        <begin position="388"/>
        <end position="442"/>
    </location>
</feature>
<name>A0A1Y1I263_KLENI</name>
<dbReference type="GO" id="GO:0032012">
    <property type="term" value="P:regulation of ARF protein signal transduction"/>
    <property type="evidence" value="ECO:0007669"/>
    <property type="project" value="InterPro"/>
</dbReference>
<feature type="compositionally biased region" description="Polar residues" evidence="6">
    <location>
        <begin position="390"/>
        <end position="402"/>
    </location>
</feature>
<evidence type="ECO:0000256" key="3">
    <source>
        <dbReference type="ARBA" id="ARBA00022448"/>
    </source>
</evidence>
<dbReference type="Pfam" id="PF23325">
    <property type="entry name" value="TPR_28"/>
    <property type="match status" value="1"/>
</dbReference>
<dbReference type="PANTHER" id="PTHR10663:SF388">
    <property type="entry name" value="GOLGI-SPECIFIC BREFELDIN A-RESISTANCE GUANINE NUCLEOTIDE EXCHANGE FACTOR 1"/>
    <property type="match status" value="1"/>
</dbReference>
<protein>
    <submittedName>
        <fullName evidence="8">GDP-GTP exchange factor</fullName>
    </submittedName>
</protein>
<evidence type="ECO:0000313" key="9">
    <source>
        <dbReference type="Proteomes" id="UP000054558"/>
    </source>
</evidence>
<gene>
    <name evidence="8" type="ORF">KFL_002160140</name>
</gene>
<evidence type="ECO:0000313" key="8">
    <source>
        <dbReference type="EMBL" id="GAQ85004.1"/>
    </source>
</evidence>
<reference evidence="8 9" key="1">
    <citation type="journal article" date="2014" name="Nat. Commun.">
        <title>Klebsormidium flaccidum genome reveals primary factors for plant terrestrial adaptation.</title>
        <authorList>
            <person name="Hori K."/>
            <person name="Maruyama F."/>
            <person name="Fujisawa T."/>
            <person name="Togashi T."/>
            <person name="Yamamoto N."/>
            <person name="Seo M."/>
            <person name="Sato S."/>
            <person name="Yamada T."/>
            <person name="Mori H."/>
            <person name="Tajima N."/>
            <person name="Moriyama T."/>
            <person name="Ikeuchi M."/>
            <person name="Watanabe M."/>
            <person name="Wada H."/>
            <person name="Kobayashi K."/>
            <person name="Saito M."/>
            <person name="Masuda T."/>
            <person name="Sasaki-Sekimoto Y."/>
            <person name="Mashiguchi K."/>
            <person name="Awai K."/>
            <person name="Shimojima M."/>
            <person name="Masuda S."/>
            <person name="Iwai M."/>
            <person name="Nobusawa T."/>
            <person name="Narise T."/>
            <person name="Kondo S."/>
            <person name="Saito H."/>
            <person name="Sato R."/>
            <person name="Murakawa M."/>
            <person name="Ihara Y."/>
            <person name="Oshima-Yamada Y."/>
            <person name="Ohtaka K."/>
            <person name="Satoh M."/>
            <person name="Sonobe K."/>
            <person name="Ishii M."/>
            <person name="Ohtani R."/>
            <person name="Kanamori-Sato M."/>
            <person name="Honoki R."/>
            <person name="Miyazaki D."/>
            <person name="Mochizuki H."/>
            <person name="Umetsu J."/>
            <person name="Higashi K."/>
            <person name="Shibata D."/>
            <person name="Kamiya Y."/>
            <person name="Sato N."/>
            <person name="Nakamura Y."/>
            <person name="Tabata S."/>
            <person name="Ida S."/>
            <person name="Kurokawa K."/>
            <person name="Ohta H."/>
        </authorList>
    </citation>
    <scope>NUCLEOTIDE SEQUENCE [LARGE SCALE GENOMIC DNA]</scope>
    <source>
        <strain evidence="8 9">NIES-2285</strain>
    </source>
</reference>
<dbReference type="Pfam" id="PF12783">
    <property type="entry name" value="Sec7-like_HUS"/>
    <property type="match status" value="1"/>
</dbReference>
<evidence type="ECO:0000259" key="7">
    <source>
        <dbReference type="PROSITE" id="PS50190"/>
    </source>
</evidence>
<dbReference type="GO" id="GO:0005829">
    <property type="term" value="C:cytosol"/>
    <property type="evidence" value="ECO:0007669"/>
    <property type="project" value="UniProtKB-SubCell"/>
</dbReference>
<sequence>MAGPQVASLAEGSGWTGPQIACMVNTEINQVMAVMRQNARWAVAPRYLEEELGEDPLLRDFKILRRKLFTWQDWPKVKPTDYLTPFLEVIRSEETSAPITGVALSAVHKVLSYEIFDAKTAGAAEVMHFIVDAVTGCKFEVTDPASEEVVLLKILQVLLACLKCGAGPLLSNADVINIINTCLRVAFTKGELLQRTSCQMMQDMVRAIFARLHEFEPAEDGSTQPGPAVASEQPDGRVLESVPSGAIAEGILSTASTPRSGHSAASTPKSRGAIRSIADIRFGPHPTATEGTPDDGPSLTPRALKAFEEGKSLVEVVEEETSAVKEDSTLGADSLGPSDSAPVSEALAAAGAGIAAGFDAAVTAVGEAVSTAPVVAGVPEAGAAPIVPTLSESVPDDTSGSDAVSGAPPLPPPVRVRAEPSDASAGTSGTVVASQPSAAAESLTAPLENGDSAQKQPAPAASVQASPYGLPCLVEVFRFLCTLIVPEDGADKAQQHDSEDLSIFGLALLSAAIEVAGGSFEKHPRILALVTDDLFRNLMQTGQSSNLLVLSLVSGIVLALYQHLKHHLKLQMAAFFEFVVLRAAQGKFYGATYEQQEAALEILQDFCRQPSFMADMYANADCDITCSNTFEDLSNLLSKNAFPVNAPLSALHLLSLEGLLAVIQCMADRADNASTPAGSGSSSPDYNLEEFPQFWNLKCDNWNDPTVWVDFLRRRKYVKRRLMIGADHFNRDPKKGLEFLQGVRLLPEKLDPESVAFFFRMTPGLNKNLLGEYFGEPDAFNISVLECFTKQFNFTGMALDGALRTYLEAFRLPGEAQKISRVLEAFASHYYEQCPQNFAHKDAAYVLSYSVIMLNTDQHNGQVKRKMTEEEFIRNNRKINDGKDLPRDMLTHLYYSIAKNEIRMSSESLAAEPGMTYSRWLDLLRRSQATTPFLSCDPTKPLLDRDMFSVIWGPSIAAISVVFDHADDADTLQQCMAGFLAVAKISAAHHMEDVFDNLVVSLCKFTTLIGNDKAAVAFGENTKARMATSAVFEIANRHGDTIRSGWRNILDCVIRLHKLGLLPTRREQSQNGQGRPSDNQEGSSILANAAAAAAAGTQAGMGRRKSAGIFGTVSRQFQNLLSLDAGADGERSTIAEHQLAAHQRTLAMVEACRIDDLFTDSKFLHKASLLQLVKALINVSGKPHQKNISTEEEDTALFCLDLLIAVTLRNRDRILLLWPAVHEHLASIVGSAQSPSPLVEKAVLDLLRVCQRLLPYKEDLGDELLKSLQLVLRLDARVADAYAERITREMLQLVKSSVTYIRSPVLWKTVCSLLAATARHPEAAEPGFEALTFIMQDAKHVTPVNFMPCMDAALAFAEGRVGGVERSVKSLDLLASLSTNLGHWAKTLNAGQADTATSASISGAPASDAAREALDQAVSEAASTSATDVPQSPRLTSEKEALIDLWLRLSVGLGRICLDQREDVRNNALECLQRSLLQGEALDVRSGKVWVRVFDQIVFPTLDELLDLAHKASAKSYRGMEGTLRRAMVLLSRVYLQFLTQLASNPGFANLWVAVLNRAEGYLKSSAPRSAGISMAENIPELLKNMLLVMNARSILVPEVAPPAEGEAPTLWSLTWQHPIFRSLDPHFREDLFPPPKAAPSQPAPAVEQAGAEEKQPEGVSTGPVAEAAEAVGEKAADASVAEESKVLVEGSPVEGSKDVAEEGTKPEDVDVAEGYEKVEKEMVEPIKTNVT</sequence>
<dbReference type="GO" id="GO:0012505">
    <property type="term" value="C:endomembrane system"/>
    <property type="evidence" value="ECO:0007669"/>
    <property type="project" value="UniProtKB-ARBA"/>
</dbReference>
<keyword evidence="3" id="KW-0813">Transport</keyword>
<evidence type="ECO:0000256" key="5">
    <source>
        <dbReference type="ARBA" id="ARBA00022927"/>
    </source>
</evidence>
<dbReference type="SMART" id="SM00222">
    <property type="entry name" value="Sec7"/>
    <property type="match status" value="1"/>
</dbReference>
<feature type="compositionally biased region" description="Basic and acidic residues" evidence="6">
    <location>
        <begin position="1696"/>
        <end position="1725"/>
    </location>
</feature>
<evidence type="ECO:0000256" key="6">
    <source>
        <dbReference type="SAM" id="MobiDB-lite"/>
    </source>
</evidence>
<keyword evidence="4" id="KW-0344">Guanine-nucleotide releasing factor</keyword>
<dbReference type="SUPFAM" id="SSF48425">
    <property type="entry name" value="Sec7 domain"/>
    <property type="match status" value="1"/>
</dbReference>
<dbReference type="Proteomes" id="UP000054558">
    <property type="component" value="Unassembled WGS sequence"/>
</dbReference>